<dbReference type="InterPro" id="IPR035681">
    <property type="entry name" value="ComA-like_MBL"/>
</dbReference>
<dbReference type="SMART" id="SM00849">
    <property type="entry name" value="Lactamase_B"/>
    <property type="match status" value="1"/>
</dbReference>
<dbReference type="PROSITE" id="PS51257">
    <property type="entry name" value="PROKAR_LIPOPROTEIN"/>
    <property type="match status" value="1"/>
</dbReference>
<gene>
    <name evidence="2" type="ORF">AN619_12750</name>
</gene>
<dbReference type="PATRIC" id="fig|520762.4.peg.1419"/>
<organism evidence="2 3">
    <name type="scientific">Thermotalea metallivorans</name>
    <dbReference type="NCBI Taxonomy" id="520762"/>
    <lineage>
        <taxon>Bacteria</taxon>
        <taxon>Bacillati</taxon>
        <taxon>Bacillota</taxon>
        <taxon>Clostridia</taxon>
        <taxon>Peptostreptococcales</taxon>
        <taxon>Thermotaleaceae</taxon>
        <taxon>Thermotalea</taxon>
    </lineage>
</organism>
<dbReference type="InterPro" id="IPR036866">
    <property type="entry name" value="RibonucZ/Hydroxyglut_hydro"/>
</dbReference>
<proteinExistence type="predicted"/>
<accession>A0A140L6Z2</accession>
<sequence>MKQKKSLFIFIIIIVALWITACGTMEELGGNVPAGMDQKNRREVLEVHFIDVGQGDAILIKTPKGEAVLIDAGGNDDEERVVKYLQDQGVSSLQAVIGTHPHEDHIGGLDRVIRQLEVEKIYMPKVVHPTKTFEDVLDAVEQKGLKITPVFGGKSLMLEGVQGVFLGPLSEEYEELNNYSAVLRLQYGDAVFLFTGDAEALSEEEMLTSHSPALLKAHVLKIGHHGSSSSTSDGFLEAVSPAYGVILCGRGNSYGHPHRETLKKLTDRGIEILRTDRHGTIVMESDGQKIEVFKGE</sequence>
<protein>
    <recommendedName>
        <fullName evidence="1">Metallo-beta-lactamase domain-containing protein</fullName>
    </recommendedName>
</protein>
<dbReference type="AlphaFoldDB" id="A0A140L6Z2"/>
<dbReference type="PANTHER" id="PTHR30619">
    <property type="entry name" value="DNA INTERNALIZATION/COMPETENCE PROTEIN COMEC/REC2"/>
    <property type="match status" value="1"/>
</dbReference>
<dbReference type="InterPro" id="IPR052159">
    <property type="entry name" value="Competence_DNA_uptake"/>
</dbReference>
<dbReference type="STRING" id="520762.AN619_12750"/>
<evidence type="ECO:0000259" key="1">
    <source>
        <dbReference type="SMART" id="SM00849"/>
    </source>
</evidence>
<dbReference type="Pfam" id="PF00753">
    <property type="entry name" value="Lactamase_B"/>
    <property type="match status" value="1"/>
</dbReference>
<evidence type="ECO:0000313" key="2">
    <source>
        <dbReference type="EMBL" id="KXG76317.1"/>
    </source>
</evidence>
<dbReference type="Gene3D" id="3.60.15.10">
    <property type="entry name" value="Ribonuclease Z/Hydroxyacylglutathione hydrolase-like"/>
    <property type="match status" value="1"/>
</dbReference>
<dbReference type="Proteomes" id="UP000070456">
    <property type="component" value="Unassembled WGS sequence"/>
</dbReference>
<comment type="caution">
    <text evidence="2">The sequence shown here is derived from an EMBL/GenBank/DDBJ whole genome shotgun (WGS) entry which is preliminary data.</text>
</comment>
<dbReference type="SUPFAM" id="SSF56281">
    <property type="entry name" value="Metallo-hydrolase/oxidoreductase"/>
    <property type="match status" value="1"/>
</dbReference>
<feature type="domain" description="Metallo-beta-lactamase" evidence="1">
    <location>
        <begin position="54"/>
        <end position="250"/>
    </location>
</feature>
<keyword evidence="3" id="KW-1185">Reference proteome</keyword>
<dbReference type="RefSeq" id="WP_068555867.1">
    <property type="nucleotide sequence ID" value="NZ_LOEE01000028.1"/>
</dbReference>
<dbReference type="EMBL" id="LOEE01000028">
    <property type="protein sequence ID" value="KXG76317.1"/>
    <property type="molecule type" value="Genomic_DNA"/>
</dbReference>
<dbReference type="PANTHER" id="PTHR30619:SF7">
    <property type="entry name" value="BETA-LACTAMASE DOMAIN PROTEIN"/>
    <property type="match status" value="1"/>
</dbReference>
<evidence type="ECO:0000313" key="3">
    <source>
        <dbReference type="Proteomes" id="UP000070456"/>
    </source>
</evidence>
<dbReference type="CDD" id="cd07731">
    <property type="entry name" value="ComA-like_MBL-fold"/>
    <property type="match status" value="1"/>
</dbReference>
<reference evidence="2 3" key="1">
    <citation type="submission" date="2015-12" db="EMBL/GenBank/DDBJ databases">
        <title>Draft genome sequence of the thermoanaerobe Thermotalea metallivorans, an isolate from the runoff channel of the Great Artesian Basin, Australia.</title>
        <authorList>
            <person name="Patel B.K."/>
        </authorList>
    </citation>
    <scope>NUCLEOTIDE SEQUENCE [LARGE SCALE GENOMIC DNA]</scope>
    <source>
        <strain evidence="2 3">B2-1</strain>
    </source>
</reference>
<dbReference type="InterPro" id="IPR001279">
    <property type="entry name" value="Metallo-B-lactamas"/>
</dbReference>
<dbReference type="OrthoDB" id="9761531at2"/>
<name>A0A140L6Z2_9FIRM</name>